<dbReference type="EMBL" id="AP014685">
    <property type="protein sequence ID" value="BAR54012.1"/>
    <property type="molecule type" value="Genomic_DNA"/>
</dbReference>
<accession>A0A0E4FQI5</accession>
<reference evidence="1 2" key="1">
    <citation type="submission" date="2014-11" db="EMBL/GenBank/DDBJ databases">
        <title>Symbiosis island explosion on the genome of extra-slow-growing strains of soybean bradyrhizobia with massive insertion sequences.</title>
        <authorList>
            <person name="Iida T."/>
            <person name="Minamisawa K."/>
        </authorList>
    </citation>
    <scope>NUCLEOTIDE SEQUENCE [LARGE SCALE GENOMIC DNA]</scope>
    <source>
        <strain evidence="1 2">NK6</strain>
    </source>
</reference>
<proteinExistence type="predicted"/>
<evidence type="ECO:0000313" key="2">
    <source>
        <dbReference type="Proteomes" id="UP000063308"/>
    </source>
</evidence>
<dbReference type="Proteomes" id="UP000063308">
    <property type="component" value="Chromosome"/>
</dbReference>
<dbReference type="AlphaFoldDB" id="A0A0E4FQI5"/>
<organism evidence="1 2">
    <name type="scientific">Bradyrhizobium diazoefficiens</name>
    <dbReference type="NCBI Taxonomy" id="1355477"/>
    <lineage>
        <taxon>Bacteria</taxon>
        <taxon>Pseudomonadati</taxon>
        <taxon>Pseudomonadota</taxon>
        <taxon>Alphaproteobacteria</taxon>
        <taxon>Hyphomicrobiales</taxon>
        <taxon>Nitrobacteraceae</taxon>
        <taxon>Bradyrhizobium</taxon>
    </lineage>
</organism>
<protein>
    <submittedName>
        <fullName evidence="1">Uncharacterized protein</fullName>
    </submittedName>
</protein>
<sequence>MLALCRKKKFSEYLLYGHFVANSLAHLASHHLTEDGIVVSHWDDTCLDRSAIEAMMKAASPDQAALCIQSYSSTSIDYVFRLHSRDRGAPNLAPDQLENAALD</sequence>
<gene>
    <name evidence="1" type="ORF">NK6_827</name>
</gene>
<evidence type="ECO:0000313" key="1">
    <source>
        <dbReference type="EMBL" id="BAR54012.1"/>
    </source>
</evidence>
<name>A0A0E4FQI5_9BRAD</name>